<reference evidence="3 4" key="2">
    <citation type="submission" date="2019-07" db="EMBL/GenBank/DDBJ databases">
        <title>Seonamhaeicola sp. W255 draft genome.</title>
        <authorList>
            <person name="Zhang X.-Y."/>
            <person name="Zhang R."/>
            <person name="Zhong Y.-L."/>
            <person name="Du Z.-J."/>
        </authorList>
    </citation>
    <scope>NUCLEOTIDE SEQUENCE [LARGE SCALE GENOMIC DNA]</scope>
    <source>
        <strain evidence="3 4">W255</strain>
    </source>
</reference>
<dbReference type="InterPro" id="IPR005151">
    <property type="entry name" value="Tail-specific_protease"/>
</dbReference>
<evidence type="ECO:0000313" key="4">
    <source>
        <dbReference type="Proteomes" id="UP000295814"/>
    </source>
</evidence>
<name>A0A562YC46_9FLAO</name>
<dbReference type="AlphaFoldDB" id="A0A562YC46"/>
<dbReference type="GO" id="GO:0007165">
    <property type="term" value="P:signal transduction"/>
    <property type="evidence" value="ECO:0007669"/>
    <property type="project" value="TreeGrafter"/>
</dbReference>
<dbReference type="GO" id="GO:0006508">
    <property type="term" value="P:proteolysis"/>
    <property type="evidence" value="ECO:0007669"/>
    <property type="project" value="InterPro"/>
</dbReference>
<dbReference type="GO" id="GO:0030288">
    <property type="term" value="C:outer membrane-bounded periplasmic space"/>
    <property type="evidence" value="ECO:0007669"/>
    <property type="project" value="TreeGrafter"/>
</dbReference>
<dbReference type="InterPro" id="IPR041613">
    <property type="entry name" value="Pept_S41_N"/>
</dbReference>
<feature type="signal peptide" evidence="1">
    <location>
        <begin position="1"/>
        <end position="21"/>
    </location>
</feature>
<dbReference type="Pfam" id="PF03572">
    <property type="entry name" value="Peptidase_S41"/>
    <property type="match status" value="1"/>
</dbReference>
<dbReference type="Proteomes" id="UP000295814">
    <property type="component" value="Unassembled WGS sequence"/>
</dbReference>
<organism evidence="3 4">
    <name type="scientific">Seonamhaeicola sediminis</name>
    <dbReference type="NCBI Taxonomy" id="2528206"/>
    <lineage>
        <taxon>Bacteria</taxon>
        <taxon>Pseudomonadati</taxon>
        <taxon>Bacteroidota</taxon>
        <taxon>Flavobacteriia</taxon>
        <taxon>Flavobacteriales</taxon>
        <taxon>Flavobacteriaceae</taxon>
    </lineage>
</organism>
<dbReference type="OrthoDB" id="7168509at2"/>
<comment type="caution">
    <text evidence="3">The sequence shown here is derived from an EMBL/GenBank/DDBJ whole genome shotgun (WGS) entry which is preliminary data.</text>
</comment>
<dbReference type="Pfam" id="PF18294">
    <property type="entry name" value="Pept_S41_N"/>
    <property type="match status" value="1"/>
</dbReference>
<evidence type="ECO:0000256" key="1">
    <source>
        <dbReference type="SAM" id="SignalP"/>
    </source>
</evidence>
<feature type="domain" description="Tail specific protease" evidence="2">
    <location>
        <begin position="202"/>
        <end position="416"/>
    </location>
</feature>
<keyword evidence="1" id="KW-0732">Signal</keyword>
<gene>
    <name evidence="3" type="ORF">E1J38_010785</name>
</gene>
<dbReference type="InterPro" id="IPR029045">
    <property type="entry name" value="ClpP/crotonase-like_dom_sf"/>
</dbReference>
<dbReference type="Gene3D" id="3.90.226.10">
    <property type="entry name" value="2-enoyl-CoA Hydratase, Chain A, domain 1"/>
    <property type="match status" value="1"/>
</dbReference>
<sequence>MKKFKHFILCLIAICLTGCFTDNDDNIVQASEINDFIYKGMSIFYLYKDNVDVLSNDRFSSDAEYADYLNGFSSPFDLFESLIFDRQNVDRFSWLVDDYFELERQFQGISGTNGMAFTLFPEPNTTNGVFGVVRLVLPNSDADLQGIKRGDIFYAINGEELFFDASTGNNNFNLFDPQSYTLNLGVYDDKGTPDDNDDTVESLNQNVLLSKSDYTENPIYETGIFDVGGEKVGYLMFNGFTSGYDDELNSVFSNFKANNVQHLVLDLRYNPGGRVSIETSLASMITGQFTGQLFTKLIRNSNFENTNYNFEDKISDGSTINSLGLIKVYVLTTQRSASASEGLINGLNPYIDVVQIGTNTTGKTQASITLYDSPDFTREGVNPNHTYAMQPLIADGVNKDGTKVPNTGLIPDIEFRENGLNYGVIGDENEPFLAVALAEIANGITKFDFTKFESLPTLKQPIKDSNDFIPHKGGMIID</sequence>
<dbReference type="PANTHER" id="PTHR32060:SF30">
    <property type="entry name" value="CARBOXY-TERMINAL PROCESSING PROTEASE CTPA"/>
    <property type="match status" value="1"/>
</dbReference>
<reference evidence="3 4" key="1">
    <citation type="submission" date="2019-03" db="EMBL/GenBank/DDBJ databases">
        <authorList>
            <person name="Zhong Y.L."/>
        </authorList>
    </citation>
    <scope>NUCLEOTIDE SEQUENCE [LARGE SCALE GENOMIC DNA]</scope>
    <source>
        <strain evidence="3 4">W255</strain>
    </source>
</reference>
<dbReference type="PANTHER" id="PTHR32060">
    <property type="entry name" value="TAIL-SPECIFIC PROTEASE"/>
    <property type="match status" value="1"/>
</dbReference>
<proteinExistence type="predicted"/>
<dbReference type="GO" id="GO:0008236">
    <property type="term" value="F:serine-type peptidase activity"/>
    <property type="evidence" value="ECO:0007669"/>
    <property type="project" value="InterPro"/>
</dbReference>
<protein>
    <submittedName>
        <fullName evidence="3">Peptidase S41</fullName>
    </submittedName>
</protein>
<dbReference type="SUPFAM" id="SSF52096">
    <property type="entry name" value="ClpP/crotonase"/>
    <property type="match status" value="1"/>
</dbReference>
<evidence type="ECO:0000313" key="3">
    <source>
        <dbReference type="EMBL" id="TWO31864.1"/>
    </source>
</evidence>
<keyword evidence="4" id="KW-1185">Reference proteome</keyword>
<evidence type="ECO:0000259" key="2">
    <source>
        <dbReference type="SMART" id="SM00245"/>
    </source>
</evidence>
<dbReference type="RefSeq" id="WP_133357025.1">
    <property type="nucleotide sequence ID" value="NZ_SMZJ02000006.1"/>
</dbReference>
<dbReference type="GO" id="GO:0004175">
    <property type="term" value="F:endopeptidase activity"/>
    <property type="evidence" value="ECO:0007669"/>
    <property type="project" value="TreeGrafter"/>
</dbReference>
<dbReference type="Gene3D" id="3.30.750.170">
    <property type="match status" value="1"/>
</dbReference>
<feature type="chain" id="PRO_5022790438" evidence="1">
    <location>
        <begin position="22"/>
        <end position="478"/>
    </location>
</feature>
<dbReference type="EMBL" id="SMZJ02000006">
    <property type="protein sequence ID" value="TWO31864.1"/>
    <property type="molecule type" value="Genomic_DNA"/>
</dbReference>
<accession>A0A562YC46</accession>
<dbReference type="InterPro" id="IPR036034">
    <property type="entry name" value="PDZ_sf"/>
</dbReference>
<dbReference type="SMART" id="SM00245">
    <property type="entry name" value="TSPc"/>
    <property type="match status" value="1"/>
</dbReference>
<dbReference type="CDD" id="cd07561">
    <property type="entry name" value="Peptidase_S41_CPP_like"/>
    <property type="match status" value="1"/>
</dbReference>
<dbReference type="SUPFAM" id="SSF50156">
    <property type="entry name" value="PDZ domain-like"/>
    <property type="match status" value="1"/>
</dbReference>
<dbReference type="Gene3D" id="2.30.42.10">
    <property type="match status" value="1"/>
</dbReference>